<evidence type="ECO:0008006" key="4">
    <source>
        <dbReference type="Google" id="ProtNLM"/>
    </source>
</evidence>
<protein>
    <recommendedName>
        <fullName evidence="4">DNRLRE domain-containing protein</fullName>
    </recommendedName>
</protein>
<comment type="caution">
    <text evidence="2">The sequence shown here is derived from an EMBL/GenBank/DDBJ whole genome shotgun (WGS) entry which is preliminary data.</text>
</comment>
<proteinExistence type="predicted"/>
<keyword evidence="1" id="KW-0732">Signal</keyword>
<dbReference type="NCBIfam" id="NF033679">
    <property type="entry name" value="DNRLRE_dom"/>
    <property type="match status" value="1"/>
</dbReference>
<keyword evidence="3" id="KW-1185">Reference proteome</keyword>
<accession>A0ABN2BMP9</accession>
<feature type="signal peptide" evidence="1">
    <location>
        <begin position="1"/>
        <end position="31"/>
    </location>
</feature>
<gene>
    <name evidence="2" type="ORF">GCM10009827_073440</name>
</gene>
<name>A0ABN2BMP9_9ACTN</name>
<evidence type="ECO:0000313" key="2">
    <source>
        <dbReference type="EMBL" id="GAA1543134.1"/>
    </source>
</evidence>
<dbReference type="EMBL" id="BAAAQD010000017">
    <property type="protein sequence ID" value="GAA1543134.1"/>
    <property type="molecule type" value="Genomic_DNA"/>
</dbReference>
<evidence type="ECO:0000256" key="1">
    <source>
        <dbReference type="SAM" id="SignalP"/>
    </source>
</evidence>
<sequence>MTSVWKKSAQSLLAVAAVAASVLFAPAAGHAAPSCSPVAPTEAAAAAAAKACGITVEALDHRFATSSLQVQADGTAVLYVSTYAWTQVSSGYPTTSFWTTNRDAMRSGREYGTTRAWRSFVRFDGLAPVAGTQILNATVTLTLNHSASCAATPVDLWKTQDLTTPATTTWANSLGYWQTKVASVSTAANTTCGSAPHAVTFSGGVTNAVQQKAAGGGADITFGLRALDENDQLQWKKFAPTGAFLEIWYQTA</sequence>
<feature type="chain" id="PRO_5046929231" description="DNRLRE domain-containing protein" evidence="1">
    <location>
        <begin position="32"/>
        <end position="252"/>
    </location>
</feature>
<organism evidence="2 3">
    <name type="scientific">Dactylosporangium maewongense</name>
    <dbReference type="NCBI Taxonomy" id="634393"/>
    <lineage>
        <taxon>Bacteria</taxon>
        <taxon>Bacillati</taxon>
        <taxon>Actinomycetota</taxon>
        <taxon>Actinomycetes</taxon>
        <taxon>Micromonosporales</taxon>
        <taxon>Micromonosporaceae</taxon>
        <taxon>Dactylosporangium</taxon>
    </lineage>
</organism>
<evidence type="ECO:0000313" key="3">
    <source>
        <dbReference type="Proteomes" id="UP001501470"/>
    </source>
</evidence>
<reference evidence="2 3" key="1">
    <citation type="journal article" date="2019" name="Int. J. Syst. Evol. Microbiol.">
        <title>The Global Catalogue of Microorganisms (GCM) 10K type strain sequencing project: providing services to taxonomists for standard genome sequencing and annotation.</title>
        <authorList>
            <consortium name="The Broad Institute Genomics Platform"/>
            <consortium name="The Broad Institute Genome Sequencing Center for Infectious Disease"/>
            <person name="Wu L."/>
            <person name="Ma J."/>
        </authorList>
    </citation>
    <scope>NUCLEOTIDE SEQUENCE [LARGE SCALE GENOMIC DNA]</scope>
    <source>
        <strain evidence="2 3">JCM 15933</strain>
    </source>
</reference>
<dbReference type="RefSeq" id="WP_344507411.1">
    <property type="nucleotide sequence ID" value="NZ_BAAAQD010000017.1"/>
</dbReference>
<dbReference type="Proteomes" id="UP001501470">
    <property type="component" value="Unassembled WGS sequence"/>
</dbReference>